<dbReference type="InterPro" id="IPR020476">
    <property type="entry name" value="Nudix_hydrolase"/>
</dbReference>
<dbReference type="InterPro" id="IPR015376">
    <property type="entry name" value="Znr_NADH_PPase"/>
</dbReference>
<dbReference type="InterPro" id="IPR020084">
    <property type="entry name" value="NUDIX_hydrolase_CS"/>
</dbReference>
<dbReference type="EC" id="3.6.1.22" evidence="4"/>
<name>A0ABP9LJP6_9RHOB</name>
<evidence type="ECO:0000256" key="5">
    <source>
        <dbReference type="ARBA" id="ARBA00022723"/>
    </source>
</evidence>
<evidence type="ECO:0000313" key="13">
    <source>
        <dbReference type="Proteomes" id="UP001499910"/>
    </source>
</evidence>
<dbReference type="CDD" id="cd03429">
    <property type="entry name" value="NUDIX_NADH_pyrophosphatase_Nudt13"/>
    <property type="match status" value="1"/>
</dbReference>
<dbReference type="SUPFAM" id="SSF55811">
    <property type="entry name" value="Nudix"/>
    <property type="match status" value="1"/>
</dbReference>
<dbReference type="Pfam" id="PF00293">
    <property type="entry name" value="NUDIX"/>
    <property type="match status" value="1"/>
</dbReference>
<dbReference type="PROSITE" id="PS00893">
    <property type="entry name" value="NUDIX_BOX"/>
    <property type="match status" value="1"/>
</dbReference>
<keyword evidence="13" id="KW-1185">Reference proteome</keyword>
<comment type="similarity">
    <text evidence="3">Belongs to the Nudix hydrolase family. NudC subfamily.</text>
</comment>
<keyword evidence="6 10" id="KW-0378">Hydrolase</keyword>
<dbReference type="Pfam" id="PF09296">
    <property type="entry name" value="NUDIX-like"/>
    <property type="match status" value="1"/>
</dbReference>
<evidence type="ECO:0000313" key="12">
    <source>
        <dbReference type="EMBL" id="GAA5077835.1"/>
    </source>
</evidence>
<comment type="catalytic activity">
    <reaction evidence="9">
        <text>a 5'-end NAD(+)-phospho-ribonucleoside in mRNA + H2O = a 5'-end phospho-adenosine-phospho-ribonucleoside in mRNA + beta-nicotinamide D-ribonucleotide + 2 H(+)</text>
        <dbReference type="Rhea" id="RHEA:60876"/>
        <dbReference type="Rhea" id="RHEA-COMP:15698"/>
        <dbReference type="Rhea" id="RHEA-COMP:15719"/>
        <dbReference type="ChEBI" id="CHEBI:14649"/>
        <dbReference type="ChEBI" id="CHEBI:15377"/>
        <dbReference type="ChEBI" id="CHEBI:15378"/>
        <dbReference type="ChEBI" id="CHEBI:144029"/>
        <dbReference type="ChEBI" id="CHEBI:144051"/>
    </reaction>
    <physiologicalReaction direction="left-to-right" evidence="9">
        <dbReference type="Rhea" id="RHEA:60877"/>
    </physiologicalReaction>
</comment>
<gene>
    <name evidence="12" type="primary">nudC</name>
    <name evidence="12" type="ORF">GCM10023209_28490</name>
</gene>
<dbReference type="PROSITE" id="PS51462">
    <property type="entry name" value="NUDIX"/>
    <property type="match status" value="1"/>
</dbReference>
<evidence type="ECO:0000256" key="8">
    <source>
        <dbReference type="ARBA" id="ARBA00023027"/>
    </source>
</evidence>
<comment type="caution">
    <text evidence="12">The sequence shown here is derived from an EMBL/GenBank/DDBJ whole genome shotgun (WGS) entry which is preliminary data.</text>
</comment>
<protein>
    <recommendedName>
        <fullName evidence="4">NAD(+) diphosphatase</fullName>
        <ecNumber evidence="4">3.6.1.22</ecNumber>
    </recommendedName>
</protein>
<reference evidence="13" key="1">
    <citation type="journal article" date="2019" name="Int. J. Syst. Evol. Microbiol.">
        <title>The Global Catalogue of Microorganisms (GCM) 10K type strain sequencing project: providing services to taxonomists for standard genome sequencing and annotation.</title>
        <authorList>
            <consortium name="The Broad Institute Genomics Platform"/>
            <consortium name="The Broad Institute Genome Sequencing Center for Infectious Disease"/>
            <person name="Wu L."/>
            <person name="Ma J."/>
        </authorList>
    </citation>
    <scope>NUCLEOTIDE SEQUENCE [LARGE SCALE GENOMIC DNA]</scope>
    <source>
        <strain evidence="13">JCM 18015</strain>
    </source>
</reference>
<keyword evidence="7" id="KW-0460">Magnesium</keyword>
<dbReference type="InterPro" id="IPR049734">
    <property type="entry name" value="NudC-like_C"/>
</dbReference>
<organism evidence="12 13">
    <name type="scientific">[Roseibacterium] beibuensis</name>
    <dbReference type="NCBI Taxonomy" id="1193142"/>
    <lineage>
        <taxon>Bacteria</taxon>
        <taxon>Pseudomonadati</taxon>
        <taxon>Pseudomonadota</taxon>
        <taxon>Alphaproteobacteria</taxon>
        <taxon>Rhodobacterales</taxon>
        <taxon>Roseobacteraceae</taxon>
        <taxon>Roseicyclus</taxon>
    </lineage>
</organism>
<dbReference type="Pfam" id="PF09297">
    <property type="entry name" value="Zn_ribbon_NUD"/>
    <property type="match status" value="1"/>
</dbReference>
<dbReference type="EMBL" id="BAABHW010000004">
    <property type="protein sequence ID" value="GAA5077835.1"/>
    <property type="molecule type" value="Genomic_DNA"/>
</dbReference>
<evidence type="ECO:0000256" key="3">
    <source>
        <dbReference type="ARBA" id="ARBA00009595"/>
    </source>
</evidence>
<evidence type="ECO:0000256" key="9">
    <source>
        <dbReference type="ARBA" id="ARBA00023679"/>
    </source>
</evidence>
<dbReference type="Gene3D" id="3.90.79.10">
    <property type="entry name" value="Nucleoside Triphosphate Pyrophosphohydrolase"/>
    <property type="match status" value="1"/>
</dbReference>
<evidence type="ECO:0000256" key="4">
    <source>
        <dbReference type="ARBA" id="ARBA00012381"/>
    </source>
</evidence>
<dbReference type="PRINTS" id="PR00502">
    <property type="entry name" value="NUDIXFAMILY"/>
</dbReference>
<sequence>MKRAETVLFASSGLDRAAEMRRDEAVLKKALKDGAGVLPLWRGKPMLEGDFETGAVSPAFRPMGHPTLAKAREAPVFLGRDETAGPLFAVDISGWVPADVDEDQIGGFVDNTVQRHPSEEKTGAGFAELRRMMTGLSPRDAELVATARGLLEWHRTHPFCSRCGAASEMAEAGWHRACPSCGARHFPRTDPVVIMLITDGERVLVGRSPGWPERMYSLLAGFIEPGETVEGAIRREVMEEAGIEVGRVSYLSSQPWPFPASLMMGCRGEALSREITVDPEELEDARWVSRSEMLEVFAGRHPEIAPARKGAIAHFLLEHWLSDRLD</sequence>
<accession>A0ABP9LJP6</accession>
<dbReference type="RefSeq" id="WP_259549481.1">
    <property type="nucleotide sequence ID" value="NZ_BAABHW010000004.1"/>
</dbReference>
<evidence type="ECO:0000256" key="2">
    <source>
        <dbReference type="ARBA" id="ARBA00001947"/>
    </source>
</evidence>
<evidence type="ECO:0000259" key="11">
    <source>
        <dbReference type="PROSITE" id="PS51462"/>
    </source>
</evidence>
<evidence type="ECO:0000256" key="7">
    <source>
        <dbReference type="ARBA" id="ARBA00022842"/>
    </source>
</evidence>
<dbReference type="Gene3D" id="3.90.79.20">
    <property type="match status" value="1"/>
</dbReference>
<dbReference type="InterPro" id="IPR015375">
    <property type="entry name" value="NADH_PPase-like_N"/>
</dbReference>
<evidence type="ECO:0000256" key="10">
    <source>
        <dbReference type="RuleBase" id="RU003476"/>
    </source>
</evidence>
<feature type="domain" description="Nudix hydrolase" evidence="11">
    <location>
        <begin position="187"/>
        <end position="318"/>
    </location>
</feature>
<dbReference type="InterPro" id="IPR015797">
    <property type="entry name" value="NUDIX_hydrolase-like_dom_sf"/>
</dbReference>
<dbReference type="InterPro" id="IPR000086">
    <property type="entry name" value="NUDIX_hydrolase_dom"/>
</dbReference>
<dbReference type="Proteomes" id="UP001499910">
    <property type="component" value="Unassembled WGS sequence"/>
</dbReference>
<proteinExistence type="inferred from homology"/>
<comment type="cofactor">
    <cofactor evidence="1">
        <name>Mg(2+)</name>
        <dbReference type="ChEBI" id="CHEBI:18420"/>
    </cofactor>
</comment>
<dbReference type="PANTHER" id="PTHR42904">
    <property type="entry name" value="NUDIX HYDROLASE, NUDC SUBFAMILY"/>
    <property type="match status" value="1"/>
</dbReference>
<dbReference type="PANTHER" id="PTHR42904:SF6">
    <property type="entry name" value="NAD-CAPPED RNA HYDROLASE NUDT12"/>
    <property type="match status" value="1"/>
</dbReference>
<evidence type="ECO:0000256" key="6">
    <source>
        <dbReference type="ARBA" id="ARBA00022801"/>
    </source>
</evidence>
<dbReference type="NCBIfam" id="NF001299">
    <property type="entry name" value="PRK00241.1"/>
    <property type="match status" value="1"/>
</dbReference>
<keyword evidence="5" id="KW-0479">Metal-binding</keyword>
<keyword evidence="8" id="KW-0520">NAD</keyword>
<comment type="cofactor">
    <cofactor evidence="2">
        <name>Zn(2+)</name>
        <dbReference type="ChEBI" id="CHEBI:29105"/>
    </cofactor>
</comment>
<evidence type="ECO:0000256" key="1">
    <source>
        <dbReference type="ARBA" id="ARBA00001946"/>
    </source>
</evidence>
<dbReference type="InterPro" id="IPR050241">
    <property type="entry name" value="NAD-cap_RNA_hydrolase_NudC"/>
</dbReference>